<dbReference type="EMBL" id="UINC01034369">
    <property type="protein sequence ID" value="SVB25109.1"/>
    <property type="molecule type" value="Genomic_DNA"/>
</dbReference>
<sequence length="282" mass="31362">MKVIQTIDSSSINGLQTIREASQEGLTVCFPGVGSAFAQKNAHTCLIIAKKGVTTLVDAGTSTPRALLSRGIEISDFDYYHITHSHADHIGGLEQVLLYSHYVLKKKPRLILAREYKDILWEQSLRGGCGYCEGGVLQFDDLAEFIYPKQVASSPRGLYEVQVDGIKLLIFRTVHIPTEGDNSGSKFWSTGLLIDDGVLFTADTRFDPLIFEHVPMDNVDAIFHDCQLHDPGVVHATYNELKTLDAGLRSRMHLTHYGDMFHKFDPSADGFAGFAQPWAIYQ</sequence>
<dbReference type="SUPFAM" id="SSF56281">
    <property type="entry name" value="Metallo-hydrolase/oxidoreductase"/>
    <property type="match status" value="1"/>
</dbReference>
<organism evidence="1">
    <name type="scientific">marine metagenome</name>
    <dbReference type="NCBI Taxonomy" id="408172"/>
    <lineage>
        <taxon>unclassified sequences</taxon>
        <taxon>metagenomes</taxon>
        <taxon>ecological metagenomes</taxon>
    </lineage>
</organism>
<dbReference type="GO" id="GO:0046872">
    <property type="term" value="F:metal ion binding"/>
    <property type="evidence" value="ECO:0007669"/>
    <property type="project" value="UniProtKB-KW"/>
</dbReference>
<protein>
    <submittedName>
        <fullName evidence="1">Uncharacterized protein</fullName>
    </submittedName>
</protein>
<dbReference type="InterPro" id="IPR036866">
    <property type="entry name" value="RibonucZ/Hydroxyglut_hydro"/>
</dbReference>
<evidence type="ECO:0000313" key="1">
    <source>
        <dbReference type="EMBL" id="SVB25109.1"/>
    </source>
</evidence>
<proteinExistence type="predicted"/>
<gene>
    <name evidence="1" type="ORF">METZ01_LOCUS177963</name>
</gene>
<dbReference type="Pfam" id="PF23023">
    <property type="entry name" value="Anti-Pycsar_Apyc1"/>
    <property type="match status" value="1"/>
</dbReference>
<name>A0A382CGX9_9ZZZZ</name>
<dbReference type="AlphaFoldDB" id="A0A382CGX9"/>
<dbReference type="GO" id="GO:0016787">
    <property type="term" value="F:hydrolase activity"/>
    <property type="evidence" value="ECO:0007669"/>
    <property type="project" value="UniProtKB-KW"/>
</dbReference>
<dbReference type="Gene3D" id="3.60.15.10">
    <property type="entry name" value="Ribonuclease Z/Hydroxyacylglutathione hydrolase-like"/>
    <property type="match status" value="1"/>
</dbReference>
<reference evidence="1" key="1">
    <citation type="submission" date="2018-05" db="EMBL/GenBank/DDBJ databases">
        <authorList>
            <person name="Lanie J.A."/>
            <person name="Ng W.-L."/>
            <person name="Kazmierczak K.M."/>
            <person name="Andrzejewski T.M."/>
            <person name="Davidsen T.M."/>
            <person name="Wayne K.J."/>
            <person name="Tettelin H."/>
            <person name="Glass J.I."/>
            <person name="Rusch D."/>
            <person name="Podicherti R."/>
            <person name="Tsui H.-C.T."/>
            <person name="Winkler M.E."/>
        </authorList>
    </citation>
    <scope>NUCLEOTIDE SEQUENCE</scope>
</reference>
<accession>A0A382CGX9</accession>